<comment type="caution">
    <text evidence="2">The sequence shown here is derived from an EMBL/GenBank/DDBJ whole genome shotgun (WGS) entry which is preliminary data.</text>
</comment>
<dbReference type="Proteomes" id="UP000654918">
    <property type="component" value="Unassembled WGS sequence"/>
</dbReference>
<reference evidence="2" key="1">
    <citation type="journal article" date="2020" name="Phytopathology">
        <title>Genome Sequence Resources of Colletotrichum truncatum, C. plurivorum, C. musicola, and C. sojae: Four Species Pathogenic to Soybean (Glycine max).</title>
        <authorList>
            <person name="Rogerio F."/>
            <person name="Boufleur T.R."/>
            <person name="Ciampi-Guillardi M."/>
            <person name="Sukno S.A."/>
            <person name="Thon M.R."/>
            <person name="Massola Junior N.S."/>
            <person name="Baroncelli R."/>
        </authorList>
    </citation>
    <scope>NUCLEOTIDE SEQUENCE</scope>
    <source>
        <strain evidence="2">LFN00145</strain>
    </source>
</reference>
<evidence type="ECO:0000313" key="3">
    <source>
        <dbReference type="Proteomes" id="UP000654918"/>
    </source>
</evidence>
<gene>
    <name evidence="2" type="ORF">CPLU01_16025</name>
</gene>
<name>A0A8H6J2N7_9PEZI</name>
<evidence type="ECO:0000256" key="1">
    <source>
        <dbReference type="SAM" id="MobiDB-lite"/>
    </source>
</evidence>
<feature type="region of interest" description="Disordered" evidence="1">
    <location>
        <begin position="52"/>
        <end position="75"/>
    </location>
</feature>
<protein>
    <submittedName>
        <fullName evidence="2">Uncharacterized protein</fullName>
    </submittedName>
</protein>
<organism evidence="2 3">
    <name type="scientific">Colletotrichum plurivorum</name>
    <dbReference type="NCBI Taxonomy" id="2175906"/>
    <lineage>
        <taxon>Eukaryota</taxon>
        <taxon>Fungi</taxon>
        <taxon>Dikarya</taxon>
        <taxon>Ascomycota</taxon>
        <taxon>Pezizomycotina</taxon>
        <taxon>Sordariomycetes</taxon>
        <taxon>Hypocreomycetidae</taxon>
        <taxon>Glomerellales</taxon>
        <taxon>Glomerellaceae</taxon>
        <taxon>Colletotrichum</taxon>
        <taxon>Colletotrichum orchidearum species complex</taxon>
    </lineage>
</organism>
<keyword evidence="3" id="KW-1185">Reference proteome</keyword>
<accession>A0A8H6J2N7</accession>
<dbReference type="EMBL" id="WIGO01000780">
    <property type="protein sequence ID" value="KAF6804891.1"/>
    <property type="molecule type" value="Genomic_DNA"/>
</dbReference>
<sequence>MGRLTLQPTLEQLDVWLVPQRHPAAPLRGRDPDEELDAICQIFPNIRRLVTRDDEPSPSAHRSCPTSDVPPKRLTLDGTSIRVNCRTAAQEAAASARIVHQAA</sequence>
<evidence type="ECO:0000313" key="2">
    <source>
        <dbReference type="EMBL" id="KAF6804891.1"/>
    </source>
</evidence>
<proteinExistence type="predicted"/>
<dbReference type="AlphaFoldDB" id="A0A8H6J2N7"/>